<accession>A0A9N9B7M5</accession>
<comment type="caution">
    <text evidence="2">The sequence shown here is derived from an EMBL/GenBank/DDBJ whole genome shotgun (WGS) entry which is preliminary data.</text>
</comment>
<evidence type="ECO:0000256" key="1">
    <source>
        <dbReference type="SAM" id="MobiDB-lite"/>
    </source>
</evidence>
<keyword evidence="3" id="KW-1185">Reference proteome</keyword>
<proteinExistence type="predicted"/>
<evidence type="ECO:0000313" key="2">
    <source>
        <dbReference type="EMBL" id="CAG8554321.1"/>
    </source>
</evidence>
<dbReference type="Proteomes" id="UP000789831">
    <property type="component" value="Unassembled WGS sequence"/>
</dbReference>
<feature type="compositionally biased region" description="Basic residues" evidence="1">
    <location>
        <begin position="1"/>
        <end position="14"/>
    </location>
</feature>
<evidence type="ECO:0000313" key="3">
    <source>
        <dbReference type="Proteomes" id="UP000789831"/>
    </source>
</evidence>
<reference evidence="2" key="1">
    <citation type="submission" date="2021-06" db="EMBL/GenBank/DDBJ databases">
        <authorList>
            <person name="Kallberg Y."/>
            <person name="Tangrot J."/>
            <person name="Rosling A."/>
        </authorList>
    </citation>
    <scope>NUCLEOTIDE SEQUENCE</scope>
    <source>
        <strain evidence="2">MT106</strain>
    </source>
</reference>
<organism evidence="2 3">
    <name type="scientific">Ambispora gerdemannii</name>
    <dbReference type="NCBI Taxonomy" id="144530"/>
    <lineage>
        <taxon>Eukaryota</taxon>
        <taxon>Fungi</taxon>
        <taxon>Fungi incertae sedis</taxon>
        <taxon>Mucoromycota</taxon>
        <taxon>Glomeromycotina</taxon>
        <taxon>Glomeromycetes</taxon>
        <taxon>Archaeosporales</taxon>
        <taxon>Ambisporaceae</taxon>
        <taxon>Ambispora</taxon>
    </lineage>
</organism>
<dbReference type="AlphaFoldDB" id="A0A9N9B7M5"/>
<feature type="compositionally biased region" description="Low complexity" evidence="1">
    <location>
        <begin position="28"/>
        <end position="57"/>
    </location>
</feature>
<dbReference type="EMBL" id="CAJVPL010001131">
    <property type="protein sequence ID" value="CAG8554321.1"/>
    <property type="molecule type" value="Genomic_DNA"/>
</dbReference>
<feature type="region of interest" description="Disordered" evidence="1">
    <location>
        <begin position="1"/>
        <end position="71"/>
    </location>
</feature>
<sequence length="158" mass="17974">MANIKQKHVRKKRIYHPDPDSIESLDVKSTSTSKSSSTKTRETFVTTTRKTISTTSSKQQPTEITETKTISSNLNSTTTTISTATETWSPTQSLYLLLSTIWQEVEKQVQTKYPQQQMITDVPSYVTTTPTLQSQIETISVSSKVIKRILQRRAKRQF</sequence>
<gene>
    <name evidence="2" type="ORF">AGERDE_LOCUS6830</name>
</gene>
<protein>
    <submittedName>
        <fullName evidence="2">2752_t:CDS:1</fullName>
    </submittedName>
</protein>
<name>A0A9N9B7M5_9GLOM</name>